<evidence type="ECO:0000256" key="3">
    <source>
        <dbReference type="ARBA" id="ARBA00023082"/>
    </source>
</evidence>
<dbReference type="InterPro" id="IPR013324">
    <property type="entry name" value="RNA_pol_sigma_r3/r4-like"/>
</dbReference>
<keyword evidence="2" id="KW-0805">Transcription regulation</keyword>
<evidence type="ECO:0000256" key="2">
    <source>
        <dbReference type="ARBA" id="ARBA00023015"/>
    </source>
</evidence>
<dbReference type="SUPFAM" id="SSF88659">
    <property type="entry name" value="Sigma3 and sigma4 domains of RNA polymerase sigma factors"/>
    <property type="match status" value="1"/>
</dbReference>
<comment type="caution">
    <text evidence="7">The sequence shown here is derived from an EMBL/GenBank/DDBJ whole genome shotgun (WGS) entry which is preliminary data.</text>
</comment>
<dbReference type="Gene3D" id="1.10.10.10">
    <property type="entry name" value="Winged helix-like DNA-binding domain superfamily/Winged helix DNA-binding domain"/>
    <property type="match status" value="1"/>
</dbReference>
<dbReference type="CDD" id="cd06171">
    <property type="entry name" value="Sigma70_r4"/>
    <property type="match status" value="1"/>
</dbReference>
<dbReference type="InterPro" id="IPR039425">
    <property type="entry name" value="RNA_pol_sigma-70-like"/>
</dbReference>
<evidence type="ECO:0000259" key="6">
    <source>
        <dbReference type="Pfam" id="PF08281"/>
    </source>
</evidence>
<dbReference type="NCBIfam" id="TIGR02937">
    <property type="entry name" value="sigma70-ECF"/>
    <property type="match status" value="1"/>
</dbReference>
<sequence>MTTSTIQSFSQTYENHHSWIYNWLCKKLASHHDAADLTQDTFVKVLQKDMPADIIEPRAYLTKIAHDLMVNFYRRKSLEQAYIEAISQLPEAVTPSSEERLLLLETLQEIDEMLTTLPDHVRETFLLSQLDGMRYKEIAAKLDVTERTVKRYMALAFTHCLTFAY</sequence>
<protein>
    <recommendedName>
        <fullName evidence="8">HTH luxR-type domain-containing protein</fullName>
    </recommendedName>
</protein>
<keyword evidence="4" id="KW-0804">Transcription</keyword>
<evidence type="ECO:0000313" key="7">
    <source>
        <dbReference type="EMBL" id="KKL59507.1"/>
    </source>
</evidence>
<dbReference type="Pfam" id="PF08281">
    <property type="entry name" value="Sigma70_r4_2"/>
    <property type="match status" value="1"/>
</dbReference>
<proteinExistence type="inferred from homology"/>
<gene>
    <name evidence="7" type="ORF">LCGC14_2214660</name>
</gene>
<feature type="domain" description="RNA polymerase sigma-70 region 2" evidence="5">
    <location>
        <begin position="13"/>
        <end position="77"/>
    </location>
</feature>
<dbReference type="InterPro" id="IPR013249">
    <property type="entry name" value="RNA_pol_sigma70_r4_t2"/>
</dbReference>
<dbReference type="InterPro" id="IPR036388">
    <property type="entry name" value="WH-like_DNA-bd_sf"/>
</dbReference>
<accession>A0A0F9G8D3</accession>
<dbReference type="PANTHER" id="PTHR43133">
    <property type="entry name" value="RNA POLYMERASE ECF-TYPE SIGMA FACTO"/>
    <property type="match status" value="1"/>
</dbReference>
<evidence type="ECO:0000256" key="1">
    <source>
        <dbReference type="ARBA" id="ARBA00010641"/>
    </source>
</evidence>
<dbReference type="GO" id="GO:0006352">
    <property type="term" value="P:DNA-templated transcription initiation"/>
    <property type="evidence" value="ECO:0007669"/>
    <property type="project" value="InterPro"/>
</dbReference>
<name>A0A0F9G8D3_9ZZZZ</name>
<evidence type="ECO:0008006" key="8">
    <source>
        <dbReference type="Google" id="ProtNLM"/>
    </source>
</evidence>
<dbReference type="PANTHER" id="PTHR43133:SF63">
    <property type="entry name" value="RNA POLYMERASE SIGMA FACTOR FECI-RELATED"/>
    <property type="match status" value="1"/>
</dbReference>
<dbReference type="InterPro" id="IPR007627">
    <property type="entry name" value="RNA_pol_sigma70_r2"/>
</dbReference>
<reference evidence="7" key="1">
    <citation type="journal article" date="2015" name="Nature">
        <title>Complex archaea that bridge the gap between prokaryotes and eukaryotes.</title>
        <authorList>
            <person name="Spang A."/>
            <person name="Saw J.H."/>
            <person name="Jorgensen S.L."/>
            <person name="Zaremba-Niedzwiedzka K."/>
            <person name="Martijn J."/>
            <person name="Lind A.E."/>
            <person name="van Eijk R."/>
            <person name="Schleper C."/>
            <person name="Guy L."/>
            <person name="Ettema T.J."/>
        </authorList>
    </citation>
    <scope>NUCLEOTIDE SEQUENCE</scope>
</reference>
<dbReference type="GO" id="GO:0003677">
    <property type="term" value="F:DNA binding"/>
    <property type="evidence" value="ECO:0007669"/>
    <property type="project" value="InterPro"/>
</dbReference>
<dbReference type="InterPro" id="IPR013325">
    <property type="entry name" value="RNA_pol_sigma_r2"/>
</dbReference>
<dbReference type="GO" id="GO:0016987">
    <property type="term" value="F:sigma factor activity"/>
    <property type="evidence" value="ECO:0007669"/>
    <property type="project" value="UniProtKB-KW"/>
</dbReference>
<dbReference type="AlphaFoldDB" id="A0A0F9G8D3"/>
<dbReference type="EMBL" id="LAZR01029461">
    <property type="protein sequence ID" value="KKL59507.1"/>
    <property type="molecule type" value="Genomic_DNA"/>
</dbReference>
<evidence type="ECO:0000259" key="5">
    <source>
        <dbReference type="Pfam" id="PF04542"/>
    </source>
</evidence>
<dbReference type="SUPFAM" id="SSF88946">
    <property type="entry name" value="Sigma2 domain of RNA polymerase sigma factors"/>
    <property type="match status" value="1"/>
</dbReference>
<organism evidence="7">
    <name type="scientific">marine sediment metagenome</name>
    <dbReference type="NCBI Taxonomy" id="412755"/>
    <lineage>
        <taxon>unclassified sequences</taxon>
        <taxon>metagenomes</taxon>
        <taxon>ecological metagenomes</taxon>
    </lineage>
</organism>
<dbReference type="InterPro" id="IPR014284">
    <property type="entry name" value="RNA_pol_sigma-70_dom"/>
</dbReference>
<dbReference type="Pfam" id="PF04542">
    <property type="entry name" value="Sigma70_r2"/>
    <property type="match status" value="1"/>
</dbReference>
<evidence type="ECO:0000256" key="4">
    <source>
        <dbReference type="ARBA" id="ARBA00023163"/>
    </source>
</evidence>
<comment type="similarity">
    <text evidence="1">Belongs to the sigma-70 factor family. ECF subfamily.</text>
</comment>
<dbReference type="Gene3D" id="1.10.1740.10">
    <property type="match status" value="1"/>
</dbReference>
<feature type="domain" description="RNA polymerase sigma factor 70 region 4 type 2" evidence="6">
    <location>
        <begin position="108"/>
        <end position="160"/>
    </location>
</feature>
<dbReference type="NCBIfam" id="NF007232">
    <property type="entry name" value="PRK09651.1"/>
    <property type="match status" value="1"/>
</dbReference>
<keyword evidence="3" id="KW-0731">Sigma factor</keyword>